<dbReference type="PANTHER" id="PTHR34582">
    <property type="entry name" value="UPF0702 TRANSMEMBRANE PROTEIN YCAP"/>
    <property type="match status" value="1"/>
</dbReference>
<name>A0A6I4TQA5_9SPHN</name>
<comment type="similarity">
    <text evidence="2">Belongs to the UPF0702 family.</text>
</comment>
<feature type="transmembrane region" description="Helical" evidence="7">
    <location>
        <begin position="70"/>
        <end position="90"/>
    </location>
</feature>
<evidence type="ECO:0000256" key="3">
    <source>
        <dbReference type="ARBA" id="ARBA00022475"/>
    </source>
</evidence>
<evidence type="ECO:0000256" key="4">
    <source>
        <dbReference type="ARBA" id="ARBA00022692"/>
    </source>
</evidence>
<comment type="caution">
    <text evidence="9">The sequence shown here is derived from an EMBL/GenBank/DDBJ whole genome shotgun (WGS) entry which is preliminary data.</text>
</comment>
<reference evidence="9 10" key="1">
    <citation type="submission" date="2019-12" db="EMBL/GenBank/DDBJ databases">
        <title>Genomic-based taxomic classification of the family Erythrobacteraceae.</title>
        <authorList>
            <person name="Xu L."/>
        </authorList>
    </citation>
    <scope>NUCLEOTIDE SEQUENCE [LARGE SCALE GENOMIC DNA]</scope>
    <source>
        <strain evidence="9 10">JCM 12189</strain>
    </source>
</reference>
<organism evidence="9 10">
    <name type="scientific">Qipengyuania aquimaris</name>
    <dbReference type="NCBI Taxonomy" id="255984"/>
    <lineage>
        <taxon>Bacteria</taxon>
        <taxon>Pseudomonadati</taxon>
        <taxon>Pseudomonadota</taxon>
        <taxon>Alphaproteobacteria</taxon>
        <taxon>Sphingomonadales</taxon>
        <taxon>Erythrobacteraceae</taxon>
        <taxon>Qipengyuania</taxon>
    </lineage>
</organism>
<gene>
    <name evidence="9" type="ORF">GRI34_13030</name>
</gene>
<dbReference type="RefSeq" id="WP_160596299.1">
    <property type="nucleotide sequence ID" value="NZ_WTYI01000001.1"/>
</dbReference>
<proteinExistence type="inferred from homology"/>
<evidence type="ECO:0000256" key="2">
    <source>
        <dbReference type="ARBA" id="ARBA00006448"/>
    </source>
</evidence>
<dbReference type="Gene3D" id="3.30.240.20">
    <property type="entry name" value="bsu07140 like domains"/>
    <property type="match status" value="1"/>
</dbReference>
<comment type="subcellular location">
    <subcellularLocation>
        <location evidence="1">Cell membrane</location>
        <topology evidence="1">Multi-pass membrane protein</topology>
    </subcellularLocation>
</comment>
<dbReference type="AlphaFoldDB" id="A0A6I4TQA5"/>
<keyword evidence="4 7" id="KW-0812">Transmembrane</keyword>
<feature type="transmembrane region" description="Helical" evidence="7">
    <location>
        <begin position="17"/>
        <end position="36"/>
    </location>
</feature>
<dbReference type="Proteomes" id="UP000432727">
    <property type="component" value="Unassembled WGS sequence"/>
</dbReference>
<keyword evidence="10" id="KW-1185">Reference proteome</keyword>
<evidence type="ECO:0000256" key="6">
    <source>
        <dbReference type="ARBA" id="ARBA00023136"/>
    </source>
</evidence>
<evidence type="ECO:0000313" key="9">
    <source>
        <dbReference type="EMBL" id="MXO97340.1"/>
    </source>
</evidence>
<accession>A0A6I4TQA5</accession>
<evidence type="ECO:0000259" key="8">
    <source>
        <dbReference type="Pfam" id="PF04239"/>
    </source>
</evidence>
<keyword evidence="5 7" id="KW-1133">Transmembrane helix</keyword>
<dbReference type="OrthoDB" id="9793799at2"/>
<protein>
    <submittedName>
        <fullName evidence="9">DUF421 domain-containing protein</fullName>
    </submittedName>
</protein>
<feature type="domain" description="YetF C-terminal" evidence="8">
    <location>
        <begin position="92"/>
        <end position="161"/>
    </location>
</feature>
<evidence type="ECO:0000313" key="10">
    <source>
        <dbReference type="Proteomes" id="UP000432727"/>
    </source>
</evidence>
<dbReference type="Pfam" id="PF04239">
    <property type="entry name" value="DUF421"/>
    <property type="match status" value="1"/>
</dbReference>
<keyword evidence="3" id="KW-1003">Cell membrane</keyword>
<feature type="transmembrane region" description="Helical" evidence="7">
    <location>
        <begin position="48"/>
        <end position="64"/>
    </location>
</feature>
<dbReference type="GO" id="GO:0005886">
    <property type="term" value="C:plasma membrane"/>
    <property type="evidence" value="ECO:0007669"/>
    <property type="project" value="UniProtKB-SubCell"/>
</dbReference>
<sequence length="181" mass="19889">MPDNINVWSSWLRLAEISSNALLFYILIIVIVRIVGKRTTSQLNNFDWIINVAVGSLAASGILLRNVASIDAVVAIIVLATCQYATTYFVQRSKKIAAAVKAEPTLLTHKGEYLRDAMKRTRISEEEIMTALRSNGLTENAGANWVVLEPNGELSVIPRQDVRWEDAEALADVAAPPNLKG</sequence>
<dbReference type="InterPro" id="IPR023090">
    <property type="entry name" value="UPF0702_alpha/beta_dom_sf"/>
</dbReference>
<dbReference type="EMBL" id="WTYI01000001">
    <property type="protein sequence ID" value="MXO97340.1"/>
    <property type="molecule type" value="Genomic_DNA"/>
</dbReference>
<keyword evidence="6 7" id="KW-0472">Membrane</keyword>
<dbReference type="PANTHER" id="PTHR34582:SF6">
    <property type="entry name" value="UPF0702 TRANSMEMBRANE PROTEIN YCAP"/>
    <property type="match status" value="1"/>
</dbReference>
<dbReference type="InterPro" id="IPR007353">
    <property type="entry name" value="DUF421"/>
</dbReference>
<evidence type="ECO:0000256" key="1">
    <source>
        <dbReference type="ARBA" id="ARBA00004651"/>
    </source>
</evidence>
<evidence type="ECO:0000256" key="7">
    <source>
        <dbReference type="SAM" id="Phobius"/>
    </source>
</evidence>
<evidence type="ECO:0000256" key="5">
    <source>
        <dbReference type="ARBA" id="ARBA00022989"/>
    </source>
</evidence>